<evidence type="ECO:0000313" key="3">
    <source>
        <dbReference type="Proteomes" id="UP000029981"/>
    </source>
</evidence>
<reference evidence="2 3" key="4">
    <citation type="journal article" date="2011" name="BMC Genomics">
        <title>RNA-Seq improves annotation of protein-coding genes in the cucumber genome.</title>
        <authorList>
            <person name="Li Z."/>
            <person name="Zhang Z."/>
            <person name="Yan P."/>
            <person name="Huang S."/>
            <person name="Fei Z."/>
            <person name="Lin K."/>
        </authorList>
    </citation>
    <scope>NUCLEOTIDE SEQUENCE [LARGE SCALE GENOMIC DNA]</scope>
    <source>
        <strain evidence="3">cv. 9930</strain>
    </source>
</reference>
<keyword evidence="3" id="KW-1185">Reference proteome</keyword>
<dbReference type="Gramene" id="KGN56700">
    <property type="protein sequence ID" value="KGN56700"/>
    <property type="gene ID" value="Csa_3G129570"/>
</dbReference>
<evidence type="ECO:0000313" key="2">
    <source>
        <dbReference type="EMBL" id="KGN56700.1"/>
    </source>
</evidence>
<protein>
    <submittedName>
        <fullName evidence="2">Uncharacterized protein</fullName>
    </submittedName>
</protein>
<organism evidence="2 3">
    <name type="scientific">Cucumis sativus</name>
    <name type="common">Cucumber</name>
    <dbReference type="NCBI Taxonomy" id="3659"/>
    <lineage>
        <taxon>Eukaryota</taxon>
        <taxon>Viridiplantae</taxon>
        <taxon>Streptophyta</taxon>
        <taxon>Embryophyta</taxon>
        <taxon>Tracheophyta</taxon>
        <taxon>Spermatophyta</taxon>
        <taxon>Magnoliopsida</taxon>
        <taxon>eudicotyledons</taxon>
        <taxon>Gunneridae</taxon>
        <taxon>Pentapetalae</taxon>
        <taxon>rosids</taxon>
        <taxon>fabids</taxon>
        <taxon>Cucurbitales</taxon>
        <taxon>Cucurbitaceae</taxon>
        <taxon>Benincaseae</taxon>
        <taxon>Cucumis</taxon>
    </lineage>
</organism>
<feature type="compositionally biased region" description="Polar residues" evidence="1">
    <location>
        <begin position="1"/>
        <end position="28"/>
    </location>
</feature>
<evidence type="ECO:0000256" key="1">
    <source>
        <dbReference type="SAM" id="MobiDB-lite"/>
    </source>
</evidence>
<reference evidence="2 3" key="1">
    <citation type="journal article" date="2009" name="Nat. Genet.">
        <title>The genome of the cucumber, Cucumis sativus L.</title>
        <authorList>
            <person name="Huang S."/>
            <person name="Li R."/>
            <person name="Zhang Z."/>
            <person name="Li L."/>
            <person name="Gu X."/>
            <person name="Fan W."/>
            <person name="Lucas W.J."/>
            <person name="Wang X."/>
            <person name="Xie B."/>
            <person name="Ni P."/>
            <person name="Ren Y."/>
            <person name="Zhu H."/>
            <person name="Li J."/>
            <person name="Lin K."/>
            <person name="Jin W."/>
            <person name="Fei Z."/>
            <person name="Li G."/>
            <person name="Staub J."/>
            <person name="Kilian A."/>
            <person name="van der Vossen E.A."/>
            <person name="Wu Y."/>
            <person name="Guo J."/>
            <person name="He J."/>
            <person name="Jia Z."/>
            <person name="Ren Y."/>
            <person name="Tian G."/>
            <person name="Lu Y."/>
            <person name="Ruan J."/>
            <person name="Qian W."/>
            <person name="Wang M."/>
            <person name="Huang Q."/>
            <person name="Li B."/>
            <person name="Xuan Z."/>
            <person name="Cao J."/>
            <person name="Asan"/>
            <person name="Wu Z."/>
            <person name="Zhang J."/>
            <person name="Cai Q."/>
            <person name="Bai Y."/>
            <person name="Zhao B."/>
            <person name="Han Y."/>
            <person name="Li Y."/>
            <person name="Li X."/>
            <person name="Wang S."/>
            <person name="Shi Q."/>
            <person name="Liu S."/>
            <person name="Cho W.K."/>
            <person name="Kim J.Y."/>
            <person name="Xu Y."/>
            <person name="Heller-Uszynska K."/>
            <person name="Miao H."/>
            <person name="Cheng Z."/>
            <person name="Zhang S."/>
            <person name="Wu J."/>
            <person name="Yang Y."/>
            <person name="Kang H."/>
            <person name="Li M."/>
            <person name="Liang H."/>
            <person name="Ren X."/>
            <person name="Shi Z."/>
            <person name="Wen M."/>
            <person name="Jian M."/>
            <person name="Yang H."/>
            <person name="Zhang G."/>
            <person name="Yang Z."/>
            <person name="Chen R."/>
            <person name="Liu S."/>
            <person name="Li J."/>
            <person name="Ma L."/>
            <person name="Liu H."/>
            <person name="Zhou Y."/>
            <person name="Zhao J."/>
            <person name="Fang X."/>
            <person name="Li G."/>
            <person name="Fang L."/>
            <person name="Li Y."/>
            <person name="Liu D."/>
            <person name="Zheng H."/>
            <person name="Zhang Y."/>
            <person name="Qin N."/>
            <person name="Li Z."/>
            <person name="Yang G."/>
            <person name="Yang S."/>
            <person name="Bolund L."/>
            <person name="Kristiansen K."/>
            <person name="Zheng H."/>
            <person name="Li S."/>
            <person name="Zhang X."/>
            <person name="Yang H."/>
            <person name="Wang J."/>
            <person name="Sun R."/>
            <person name="Zhang B."/>
            <person name="Jiang S."/>
            <person name="Wang J."/>
            <person name="Du Y."/>
            <person name="Li S."/>
        </authorList>
    </citation>
    <scope>NUCLEOTIDE SEQUENCE [LARGE SCALE GENOMIC DNA]</scope>
    <source>
        <strain evidence="3">cv. 9930</strain>
    </source>
</reference>
<proteinExistence type="predicted"/>
<reference evidence="2 3" key="3">
    <citation type="journal article" date="2010" name="BMC Genomics">
        <title>Transcriptome sequencing and comparative analysis of cucumber flowers with different sex types.</title>
        <authorList>
            <person name="Guo S."/>
            <person name="Zheng Y."/>
            <person name="Joung J.G."/>
            <person name="Liu S."/>
            <person name="Zhang Z."/>
            <person name="Crasta O.R."/>
            <person name="Sobral B.W."/>
            <person name="Xu Y."/>
            <person name="Huang S."/>
            <person name="Fei Z."/>
        </authorList>
    </citation>
    <scope>NUCLEOTIDE SEQUENCE [LARGE SCALE GENOMIC DNA]</scope>
    <source>
        <strain evidence="3">cv. 9930</strain>
    </source>
</reference>
<dbReference type="EMBL" id="CM002924">
    <property type="protein sequence ID" value="KGN56700.1"/>
    <property type="molecule type" value="Genomic_DNA"/>
</dbReference>
<reference evidence="2 3" key="2">
    <citation type="journal article" date="2009" name="PLoS ONE">
        <title>An integrated genetic and cytogenetic map of the cucumber genome.</title>
        <authorList>
            <person name="Ren Y."/>
            <person name="Zhang Z."/>
            <person name="Liu J."/>
            <person name="Staub J.E."/>
            <person name="Han Y."/>
            <person name="Cheng Z."/>
            <person name="Li X."/>
            <person name="Lu J."/>
            <person name="Miao H."/>
            <person name="Kang H."/>
            <person name="Xie B."/>
            <person name="Gu X."/>
            <person name="Wang X."/>
            <person name="Du Y."/>
            <person name="Jin W."/>
            <person name="Huang S."/>
        </authorList>
    </citation>
    <scope>NUCLEOTIDE SEQUENCE [LARGE SCALE GENOMIC DNA]</scope>
    <source>
        <strain evidence="3">cv. 9930</strain>
    </source>
</reference>
<dbReference type="AlphaFoldDB" id="A0A0A0L408"/>
<dbReference type="Proteomes" id="UP000029981">
    <property type="component" value="Chromosome 3"/>
</dbReference>
<accession>A0A0A0L408</accession>
<name>A0A0A0L408_CUCSA</name>
<sequence>MSPTNLTLTYSFGQTSSDRSGAEWQSTGSERRGLKDCTAGLGSANVGRAGRKHPRAAAEEHGLGVGCVVEGGE</sequence>
<gene>
    <name evidence="2" type="ORF">Csa_3G129570</name>
</gene>
<feature type="region of interest" description="Disordered" evidence="1">
    <location>
        <begin position="1"/>
        <end position="60"/>
    </location>
</feature>